<protein>
    <submittedName>
        <fullName evidence="2">Uncharacterized protein</fullName>
    </submittedName>
</protein>
<evidence type="ECO:0000313" key="3">
    <source>
        <dbReference type="Proteomes" id="UP000007755"/>
    </source>
</evidence>
<feature type="compositionally biased region" description="Basic and acidic residues" evidence="1">
    <location>
        <begin position="45"/>
        <end position="56"/>
    </location>
</feature>
<organism evidence="3">
    <name type="scientific">Acromyrmex echinatior</name>
    <name type="common">Panamanian leafcutter ant</name>
    <name type="synonym">Acromyrmex octospinosus echinatior</name>
    <dbReference type="NCBI Taxonomy" id="103372"/>
    <lineage>
        <taxon>Eukaryota</taxon>
        <taxon>Metazoa</taxon>
        <taxon>Ecdysozoa</taxon>
        <taxon>Arthropoda</taxon>
        <taxon>Hexapoda</taxon>
        <taxon>Insecta</taxon>
        <taxon>Pterygota</taxon>
        <taxon>Neoptera</taxon>
        <taxon>Endopterygota</taxon>
        <taxon>Hymenoptera</taxon>
        <taxon>Apocrita</taxon>
        <taxon>Aculeata</taxon>
        <taxon>Formicoidea</taxon>
        <taxon>Formicidae</taxon>
        <taxon>Myrmicinae</taxon>
        <taxon>Acromyrmex</taxon>
    </lineage>
</organism>
<gene>
    <name evidence="2" type="ORF">G5I_12970</name>
</gene>
<name>F4X3Q9_ACREC</name>
<feature type="region of interest" description="Disordered" evidence="1">
    <location>
        <begin position="43"/>
        <end position="65"/>
    </location>
</feature>
<dbReference type="Proteomes" id="UP000007755">
    <property type="component" value="Unassembled WGS sequence"/>
</dbReference>
<accession>F4X3Q9</accession>
<dbReference type="EMBL" id="GL888624">
    <property type="protein sequence ID" value="EGI58856.1"/>
    <property type="molecule type" value="Genomic_DNA"/>
</dbReference>
<evidence type="ECO:0000256" key="1">
    <source>
        <dbReference type="SAM" id="MobiDB-lite"/>
    </source>
</evidence>
<proteinExistence type="predicted"/>
<sequence length="189" mass="21363">MYGETTQRIFVVRNGNVCIFRRGHLSPIVTHRLDGITHIAVGGKETGKRGKGEKKGWRGSAGGDGKRGRRIIANMFIGREKKNCSFLWRRSMREIGGVRRDIELRRRRLLPHVELSEIGRTLDAYGRSGNIIDRRTSTYVKPFALDRISRLADHPTVVAAAMAAAVCTVVHAYYESVLRSPRKRPDPRN</sequence>
<dbReference type="InParanoid" id="F4X3Q9"/>
<evidence type="ECO:0000313" key="2">
    <source>
        <dbReference type="EMBL" id="EGI58856.1"/>
    </source>
</evidence>
<reference evidence="2" key="1">
    <citation type="submission" date="2011-02" db="EMBL/GenBank/DDBJ databases">
        <title>The genome of the leaf-cutting ant Acromyrmex echinatior suggests key adaptations to social evolution and fungus farming.</title>
        <authorList>
            <person name="Nygaard S."/>
            <person name="Zhang G."/>
        </authorList>
    </citation>
    <scope>NUCLEOTIDE SEQUENCE</scope>
</reference>
<keyword evidence="3" id="KW-1185">Reference proteome</keyword>
<dbReference type="AlphaFoldDB" id="F4X3Q9"/>